<evidence type="ECO:0008006" key="3">
    <source>
        <dbReference type="Google" id="ProtNLM"/>
    </source>
</evidence>
<gene>
    <name evidence="1" type="ORF">QB898_11825</name>
</gene>
<keyword evidence="2" id="KW-1185">Reference proteome</keyword>
<comment type="caution">
    <text evidence="1">The sequence shown here is derived from an EMBL/GenBank/DDBJ whole genome shotgun (WGS) entry which is preliminary data.</text>
</comment>
<name>A0AAW6RMX5_9BURK</name>
<dbReference type="EMBL" id="JARVII010000033">
    <property type="protein sequence ID" value="MDG9700388.1"/>
    <property type="molecule type" value="Genomic_DNA"/>
</dbReference>
<dbReference type="AlphaFoldDB" id="A0AAW6RMX5"/>
<accession>A0AAW6RMX5</accession>
<evidence type="ECO:0000313" key="2">
    <source>
        <dbReference type="Proteomes" id="UP001237156"/>
    </source>
</evidence>
<organism evidence="1 2">
    <name type="scientific">Ottowia cancrivicina</name>
    <dbReference type="NCBI Taxonomy" id="3040346"/>
    <lineage>
        <taxon>Bacteria</taxon>
        <taxon>Pseudomonadati</taxon>
        <taxon>Pseudomonadota</taxon>
        <taxon>Betaproteobacteria</taxon>
        <taxon>Burkholderiales</taxon>
        <taxon>Comamonadaceae</taxon>
        <taxon>Ottowia</taxon>
    </lineage>
</organism>
<dbReference type="RefSeq" id="WP_279525112.1">
    <property type="nucleotide sequence ID" value="NZ_JARVII010000033.1"/>
</dbReference>
<sequence>MSDPGLIGRAASDYWRSRTLADMAADLYVNGAAGTMMGGAGAAALGRLNRLPGLEALADAVANAKPATARLRQTGGVYIGRTLSAEATQLLRAAEKPMNNQGMTVAGRAATKHPEYFGFNSYEELRSAHRRVADINALAQERIIDTLTNGVRTSGTSRSYPGGWVTYTLPNGMASSWHASGEFIGFRGIK</sequence>
<evidence type="ECO:0000313" key="1">
    <source>
        <dbReference type="EMBL" id="MDG9700388.1"/>
    </source>
</evidence>
<proteinExistence type="predicted"/>
<reference evidence="1 2" key="1">
    <citation type="submission" date="2023-04" db="EMBL/GenBank/DDBJ databases">
        <title>Ottowia paracancer sp. nov., isolated from human stomach.</title>
        <authorList>
            <person name="Song Y."/>
        </authorList>
    </citation>
    <scope>NUCLEOTIDE SEQUENCE [LARGE SCALE GENOMIC DNA]</scope>
    <source>
        <strain evidence="1 2">10c7w1</strain>
    </source>
</reference>
<dbReference type="Proteomes" id="UP001237156">
    <property type="component" value="Unassembled WGS sequence"/>
</dbReference>
<protein>
    <recommendedName>
        <fullName evidence="3">Bacterial EndoU nuclease domain-containing protein</fullName>
    </recommendedName>
</protein>